<feature type="compositionally biased region" description="Low complexity" evidence="1">
    <location>
        <begin position="490"/>
        <end position="502"/>
    </location>
</feature>
<evidence type="ECO:0000259" key="2">
    <source>
        <dbReference type="PROSITE" id="PS50011"/>
    </source>
</evidence>
<protein>
    <recommendedName>
        <fullName evidence="2">Protein kinase domain-containing protein</fullName>
    </recommendedName>
</protein>
<dbReference type="SMART" id="SM00220">
    <property type="entry name" value="S_TKc"/>
    <property type="match status" value="1"/>
</dbReference>
<dbReference type="SUPFAM" id="SSF56112">
    <property type="entry name" value="Protein kinase-like (PK-like)"/>
    <property type="match status" value="1"/>
</dbReference>
<dbReference type="Gene3D" id="1.10.510.10">
    <property type="entry name" value="Transferase(Phosphotransferase) domain 1"/>
    <property type="match status" value="1"/>
</dbReference>
<evidence type="ECO:0000313" key="3">
    <source>
        <dbReference type="EMBL" id="KAK7460679.1"/>
    </source>
</evidence>
<dbReference type="InterPro" id="IPR000719">
    <property type="entry name" value="Prot_kinase_dom"/>
</dbReference>
<gene>
    <name evidence="3" type="ORF">VKT23_009394</name>
</gene>
<dbReference type="Proteomes" id="UP001498398">
    <property type="component" value="Unassembled WGS sequence"/>
</dbReference>
<dbReference type="EMBL" id="JBANRG010000015">
    <property type="protein sequence ID" value="KAK7460679.1"/>
    <property type="molecule type" value="Genomic_DNA"/>
</dbReference>
<comment type="caution">
    <text evidence="3">The sequence shown here is derived from an EMBL/GenBank/DDBJ whole genome shotgun (WGS) entry which is preliminary data.</text>
</comment>
<feature type="domain" description="Protein kinase" evidence="2">
    <location>
        <begin position="481"/>
        <end position="761"/>
    </location>
</feature>
<dbReference type="PROSITE" id="PS50011">
    <property type="entry name" value="PROTEIN_KINASE_DOM"/>
    <property type="match status" value="1"/>
</dbReference>
<dbReference type="InterPro" id="IPR011009">
    <property type="entry name" value="Kinase-like_dom_sf"/>
</dbReference>
<dbReference type="PANTHER" id="PTHR24347">
    <property type="entry name" value="SERINE/THREONINE-PROTEIN KINASE"/>
    <property type="match status" value="1"/>
</dbReference>
<reference evidence="3 4" key="1">
    <citation type="submission" date="2024-01" db="EMBL/GenBank/DDBJ databases">
        <title>A draft genome for the cacao thread blight pathogen Marasmiellus scandens.</title>
        <authorList>
            <person name="Baruah I.K."/>
            <person name="Leung J."/>
            <person name="Bukari Y."/>
            <person name="Amoako-Attah I."/>
            <person name="Meinhardt L.W."/>
            <person name="Bailey B.A."/>
            <person name="Cohen S.P."/>
        </authorList>
    </citation>
    <scope>NUCLEOTIDE SEQUENCE [LARGE SCALE GENOMIC DNA]</scope>
    <source>
        <strain evidence="3 4">GH-19</strain>
    </source>
</reference>
<sequence>MSRDVFYCIWQGDNQFIEGQVSISSTTSWRNFLLALITASTFSQTVRDEVFGAPLQLQLWSFHQPLPIDPNNLDLVQIEDLLQCIRNKQYTSVDTAASTINLILDNPRQYLIVKAPGLLGVDILLPQVLYDSDIKQMCIVNVASFAKADRDSEQTIQKMAVMYSMSQTHHPRIPEIERFRNKMSRKRWISSELRNTSIYQSAKALFQADQWATLYDESLHHNQEFQPCTPEELAALECIGRNHARITQFHAGGSTDSSSLRVTHFCWLFTSYPFALDPMNKRAPMDHPAYEWTKSWKWDYGQDQKNGLKILYRTSNNQMRKLSPKSDLMLVDKKWLFSPLFGEIDSNDGLRDKWRMLAQSLVQSRIATAAQADIKIISTPFVHKDLSVDFIYTYTYHGIATYMLEEKFDIKNVLDALGLFRFFYNFRDFVKAKSGLPLQHCPVITNSLRNFKYEAITTTKDETTEDLGGDPPESGHERSGSDSTIEIDDGSTSSSSSDSLDWSTEHSTYNKDKLLTPWQHIINNKDLLAVCLSSIQVVRESDACRLKNVPKHPHVVQLRSVTDETLAFLKILKAKETKVLQWLMNHPDSSRFFCLPHRIIQIEGNMIGVFAAEGLPLHRVDYSGVEFSVACQLLRCVSVLHSLNVCHLDIKLENLVWNRTSSALKMLDFGVSVIQTNRSNQMSGFVGTRGFTAPEIGVGPYNPYEVDNYAVGLALKSILYTACEGSARSCLEDWAQAMMDDRVEPTLVLDDFVDHFPQYAS</sequence>
<evidence type="ECO:0000313" key="4">
    <source>
        <dbReference type="Proteomes" id="UP001498398"/>
    </source>
</evidence>
<feature type="region of interest" description="Disordered" evidence="1">
    <location>
        <begin position="461"/>
        <end position="502"/>
    </location>
</feature>
<organism evidence="3 4">
    <name type="scientific">Marasmiellus scandens</name>
    <dbReference type="NCBI Taxonomy" id="2682957"/>
    <lineage>
        <taxon>Eukaryota</taxon>
        <taxon>Fungi</taxon>
        <taxon>Dikarya</taxon>
        <taxon>Basidiomycota</taxon>
        <taxon>Agaricomycotina</taxon>
        <taxon>Agaricomycetes</taxon>
        <taxon>Agaricomycetidae</taxon>
        <taxon>Agaricales</taxon>
        <taxon>Marasmiineae</taxon>
        <taxon>Omphalotaceae</taxon>
        <taxon>Marasmiellus</taxon>
    </lineage>
</organism>
<name>A0ABR1JLE7_9AGAR</name>
<accession>A0ABR1JLE7</accession>
<dbReference type="Pfam" id="PF00069">
    <property type="entry name" value="Pkinase"/>
    <property type="match status" value="1"/>
</dbReference>
<keyword evidence="4" id="KW-1185">Reference proteome</keyword>
<proteinExistence type="predicted"/>
<evidence type="ECO:0000256" key="1">
    <source>
        <dbReference type="SAM" id="MobiDB-lite"/>
    </source>
</evidence>